<comment type="caution">
    <text evidence="1">The sequence shown here is derived from an EMBL/GenBank/DDBJ whole genome shotgun (WGS) entry which is preliminary data.</text>
</comment>
<evidence type="ECO:0000313" key="1">
    <source>
        <dbReference type="EMBL" id="GAI82556.1"/>
    </source>
</evidence>
<protein>
    <submittedName>
        <fullName evidence="1">Uncharacterized protein</fullName>
    </submittedName>
</protein>
<feature type="non-terminal residue" evidence="1">
    <location>
        <position position="1"/>
    </location>
</feature>
<organism evidence="1">
    <name type="scientific">marine sediment metagenome</name>
    <dbReference type="NCBI Taxonomy" id="412755"/>
    <lineage>
        <taxon>unclassified sequences</taxon>
        <taxon>metagenomes</taxon>
        <taxon>ecological metagenomes</taxon>
    </lineage>
</organism>
<accession>X1STW2</accession>
<name>X1STW2_9ZZZZ</name>
<gene>
    <name evidence="1" type="ORF">S12H4_19257</name>
</gene>
<dbReference type="AlphaFoldDB" id="X1STW2"/>
<reference evidence="1" key="1">
    <citation type="journal article" date="2014" name="Front. Microbiol.">
        <title>High frequency of phylogenetically diverse reductive dehalogenase-homologous genes in deep subseafloor sedimentary metagenomes.</title>
        <authorList>
            <person name="Kawai M."/>
            <person name="Futagami T."/>
            <person name="Toyoda A."/>
            <person name="Takaki Y."/>
            <person name="Nishi S."/>
            <person name="Hori S."/>
            <person name="Arai W."/>
            <person name="Tsubouchi T."/>
            <person name="Morono Y."/>
            <person name="Uchiyama I."/>
            <person name="Ito T."/>
            <person name="Fujiyama A."/>
            <person name="Inagaki F."/>
            <person name="Takami H."/>
        </authorList>
    </citation>
    <scope>NUCLEOTIDE SEQUENCE</scope>
    <source>
        <strain evidence="1">Expedition CK06-06</strain>
    </source>
</reference>
<dbReference type="EMBL" id="BARW01009607">
    <property type="protein sequence ID" value="GAI82556.1"/>
    <property type="molecule type" value="Genomic_DNA"/>
</dbReference>
<sequence>TVGIELRQIVVDKMKQFDYEAHCMEFNDYKQFNSIKVISMADILESVVCGNLV</sequence>
<proteinExistence type="predicted"/>